<reference evidence="2 3" key="1">
    <citation type="submission" date="2016-11" db="EMBL/GenBank/DDBJ databases">
        <title>Trade-off between light-utilization and light-protection in marine flavobacteria.</title>
        <authorList>
            <person name="Kumagai Y."/>
        </authorList>
    </citation>
    <scope>NUCLEOTIDE SEQUENCE [LARGE SCALE GENOMIC DNA]</scope>
    <source>
        <strain evidence="2 3">ATCC 700397</strain>
    </source>
</reference>
<dbReference type="InterPro" id="IPR050900">
    <property type="entry name" value="Transposase_IS3/IS150/IS904"/>
</dbReference>
<name>A0A2S7KKY8_9FLAO</name>
<protein>
    <submittedName>
        <fullName evidence="2">Transposase</fullName>
    </submittedName>
</protein>
<evidence type="ECO:0000313" key="2">
    <source>
        <dbReference type="EMBL" id="PQB03278.1"/>
    </source>
</evidence>
<feature type="domain" description="Integrase catalytic" evidence="1">
    <location>
        <begin position="105"/>
        <end position="270"/>
    </location>
</feature>
<dbReference type="PROSITE" id="PS50994">
    <property type="entry name" value="INTEGRASE"/>
    <property type="match status" value="1"/>
</dbReference>
<dbReference type="InterPro" id="IPR036397">
    <property type="entry name" value="RNaseH_sf"/>
</dbReference>
<keyword evidence="3" id="KW-1185">Reference proteome</keyword>
<dbReference type="InterPro" id="IPR012337">
    <property type="entry name" value="RNaseH-like_sf"/>
</dbReference>
<dbReference type="GO" id="GO:0003676">
    <property type="term" value="F:nucleic acid binding"/>
    <property type="evidence" value="ECO:0007669"/>
    <property type="project" value="InterPro"/>
</dbReference>
<dbReference type="Pfam" id="PF13276">
    <property type="entry name" value="HTH_21"/>
    <property type="match status" value="1"/>
</dbReference>
<comment type="caution">
    <text evidence="2">The sequence shown here is derived from an EMBL/GenBank/DDBJ whole genome shotgun (WGS) entry which is preliminary data.</text>
</comment>
<proteinExistence type="predicted"/>
<dbReference type="Gene3D" id="3.30.420.10">
    <property type="entry name" value="Ribonuclease H-like superfamily/Ribonuclease H"/>
    <property type="match status" value="1"/>
</dbReference>
<dbReference type="Proteomes" id="UP000239522">
    <property type="component" value="Unassembled WGS sequence"/>
</dbReference>
<dbReference type="Pfam" id="PF13683">
    <property type="entry name" value="rve_3"/>
    <property type="match status" value="1"/>
</dbReference>
<dbReference type="GO" id="GO:0015074">
    <property type="term" value="P:DNA integration"/>
    <property type="evidence" value="ECO:0007669"/>
    <property type="project" value="InterPro"/>
</dbReference>
<dbReference type="AlphaFoldDB" id="A0A2S7KKY8"/>
<gene>
    <name evidence="2" type="ORF">BST83_18395</name>
</gene>
<evidence type="ECO:0000259" key="1">
    <source>
        <dbReference type="PROSITE" id="PS50994"/>
    </source>
</evidence>
<dbReference type="InterPro" id="IPR048020">
    <property type="entry name" value="Transpos_IS3"/>
</dbReference>
<organism evidence="2 3">
    <name type="scientific">Polaribacter filamentus</name>
    <dbReference type="NCBI Taxonomy" id="53483"/>
    <lineage>
        <taxon>Bacteria</taxon>
        <taxon>Pseudomonadati</taxon>
        <taxon>Bacteroidota</taxon>
        <taxon>Flavobacteriia</taxon>
        <taxon>Flavobacteriales</taxon>
        <taxon>Flavobacteriaceae</taxon>
    </lineage>
</organism>
<dbReference type="EMBL" id="MQUA01000014">
    <property type="protein sequence ID" value="PQB03278.1"/>
    <property type="molecule type" value="Genomic_DNA"/>
</dbReference>
<dbReference type="NCBIfam" id="NF033516">
    <property type="entry name" value="transpos_IS3"/>
    <property type="match status" value="1"/>
</dbReference>
<dbReference type="SUPFAM" id="SSF53098">
    <property type="entry name" value="Ribonuclease H-like"/>
    <property type="match status" value="1"/>
</dbReference>
<dbReference type="InterPro" id="IPR001584">
    <property type="entry name" value="Integrase_cat-core"/>
</dbReference>
<dbReference type="InterPro" id="IPR025948">
    <property type="entry name" value="HTH-like_dom"/>
</dbReference>
<dbReference type="PANTHER" id="PTHR46889:SF4">
    <property type="entry name" value="TRANSPOSASE INSO FOR INSERTION SEQUENCE ELEMENT IS911B-RELATED"/>
    <property type="match status" value="1"/>
</dbReference>
<evidence type="ECO:0000313" key="3">
    <source>
        <dbReference type="Proteomes" id="UP000239522"/>
    </source>
</evidence>
<accession>A0A2S7KKY8</accession>
<dbReference type="PANTHER" id="PTHR46889">
    <property type="entry name" value="TRANSPOSASE INSF FOR INSERTION SEQUENCE IS3B-RELATED"/>
    <property type="match status" value="1"/>
</dbReference>
<sequence length="277" mass="32993">MCKSMKVSKNAYYHWFNNKDIVLLKTATMHLKERIKVLFKENREIYGSYRIQKKLEQEGLIYCRSYVGLLMKEIGLRSVLKRKFVVTTDSNHQCLIAKNVLNRDFNSLKLGEKWVSDITYVRVNDDWNYLTTIIDLADRKVVGWSLSEDMTTQNTVMKAWIDARKTRNISNKLIFHSDRGVQYASNKMTKICNFNLKITQSMSRKGNCWDNAVAESFFKTIKHEWLYRFKFTSYNQLYESIEDYIYWYNTERLHSSLGYLSPLEMEIKLRRIIKKVA</sequence>